<dbReference type="SUPFAM" id="SSF52540">
    <property type="entry name" value="P-loop containing nucleoside triphosphate hydrolases"/>
    <property type="match status" value="1"/>
</dbReference>
<dbReference type="InterPro" id="IPR006762">
    <property type="entry name" value="Gtr1_RagA"/>
</dbReference>
<dbReference type="GO" id="GO:0009267">
    <property type="term" value="P:cellular response to starvation"/>
    <property type="evidence" value="ECO:0007669"/>
    <property type="project" value="TreeGrafter"/>
</dbReference>
<feature type="region of interest" description="Disordered" evidence="4">
    <location>
        <begin position="328"/>
        <end position="367"/>
    </location>
</feature>
<organism evidence="5 6">
    <name type="scientific">Cafeteria roenbergensis</name>
    <name type="common">Marine flagellate</name>
    <dbReference type="NCBI Taxonomy" id="33653"/>
    <lineage>
        <taxon>Eukaryota</taxon>
        <taxon>Sar</taxon>
        <taxon>Stramenopiles</taxon>
        <taxon>Bigyra</taxon>
        <taxon>Opalozoa</taxon>
        <taxon>Bicosoecida</taxon>
        <taxon>Cafeteriaceae</taxon>
        <taxon>Cafeteria</taxon>
    </lineage>
</organism>
<dbReference type="Gene3D" id="3.40.50.300">
    <property type="entry name" value="P-loop containing nucleotide triphosphate hydrolases"/>
    <property type="match status" value="1"/>
</dbReference>
<dbReference type="InterPro" id="IPR027417">
    <property type="entry name" value="P-loop_NTPase"/>
</dbReference>
<feature type="compositionally biased region" description="Acidic residues" evidence="4">
    <location>
        <begin position="351"/>
        <end position="367"/>
    </location>
</feature>
<dbReference type="GO" id="GO:0005525">
    <property type="term" value="F:GTP binding"/>
    <property type="evidence" value="ECO:0007669"/>
    <property type="project" value="UniProtKB-KW"/>
</dbReference>
<comment type="caution">
    <text evidence="5">The sequence shown here is derived from an EMBL/GenBank/DDBJ whole genome shotgun (WGS) entry which is preliminary data.</text>
</comment>
<protein>
    <recommendedName>
        <fullName evidence="7">GTP-binding protein</fullName>
    </recommendedName>
</protein>
<feature type="region of interest" description="Disordered" evidence="4">
    <location>
        <begin position="438"/>
        <end position="479"/>
    </location>
</feature>
<evidence type="ECO:0000256" key="1">
    <source>
        <dbReference type="ARBA" id="ARBA00007756"/>
    </source>
</evidence>
<reference evidence="5 6" key="1">
    <citation type="submission" date="2019-07" db="EMBL/GenBank/DDBJ databases">
        <title>Genomes of Cafeteria roenbergensis.</title>
        <authorList>
            <person name="Fischer M.G."/>
            <person name="Hackl T."/>
            <person name="Roman M."/>
        </authorList>
    </citation>
    <scope>NUCLEOTIDE SEQUENCE [LARGE SCALE GENOMIC DNA]</scope>
    <source>
        <strain evidence="5 6">E4-10P</strain>
    </source>
</reference>
<dbReference type="PANTHER" id="PTHR11259">
    <property type="entry name" value="RAS-RELATED GTP BINDING RAG/GTR YEAST"/>
    <property type="match status" value="1"/>
</dbReference>
<dbReference type="PANTHER" id="PTHR11259:SF2">
    <property type="entry name" value="GH16429P"/>
    <property type="match status" value="1"/>
</dbReference>
<accession>A0A5A8EAH8</accession>
<gene>
    <name evidence="5" type="ORF">FNF27_05548</name>
</gene>
<dbReference type="Gene3D" id="3.30.450.190">
    <property type="match status" value="1"/>
</dbReference>
<evidence type="ECO:0008006" key="7">
    <source>
        <dbReference type="Google" id="ProtNLM"/>
    </source>
</evidence>
<evidence type="ECO:0000313" key="6">
    <source>
        <dbReference type="Proteomes" id="UP000322899"/>
    </source>
</evidence>
<keyword evidence="2" id="KW-0547">Nucleotide-binding</keyword>
<comment type="similarity">
    <text evidence="1">Belongs to the GTR/RAG GTP-binding protein family.</text>
</comment>
<dbReference type="AlphaFoldDB" id="A0A5A8EAH8"/>
<evidence type="ECO:0000256" key="4">
    <source>
        <dbReference type="SAM" id="MobiDB-lite"/>
    </source>
</evidence>
<dbReference type="GO" id="GO:0005764">
    <property type="term" value="C:lysosome"/>
    <property type="evidence" value="ECO:0007669"/>
    <property type="project" value="TreeGrafter"/>
</dbReference>
<proteinExistence type="inferred from homology"/>
<dbReference type="GO" id="GO:0005634">
    <property type="term" value="C:nucleus"/>
    <property type="evidence" value="ECO:0007669"/>
    <property type="project" value="TreeGrafter"/>
</dbReference>
<feature type="compositionally biased region" description="Low complexity" evidence="4">
    <location>
        <begin position="330"/>
        <end position="350"/>
    </location>
</feature>
<evidence type="ECO:0000256" key="3">
    <source>
        <dbReference type="ARBA" id="ARBA00023134"/>
    </source>
</evidence>
<dbReference type="Pfam" id="PF04670">
    <property type="entry name" value="Gtr1_RagA"/>
    <property type="match status" value="1"/>
</dbReference>
<feature type="region of interest" description="Disordered" evidence="4">
    <location>
        <begin position="1"/>
        <end position="45"/>
    </location>
</feature>
<sequence>MAHGSGLQRPLLDRELSGGGYGGHGDGMPHGGLGDDAPDFDASILTDSPPVSAAAAFSSPGWDATSADSSRRPIILIAGPRRSGKTSIHHVVFHKLSPHETMFLGSTAAAIPELISHNELFQFEVWDLPGDYALTGEIRLDDGSTYTTEDALRRCGALLFVVDAQEGVDDDAAELLRDIGRRVAAHAPGLAVDVLIHKIDGDALQSPEARLEAQADVQITLGRALRDCGLGGLPVAFHASSVYDGSVYEAVSKVVQRLLPQRAAMTQMLDSFVTVCGFESAAIYDVVSKIHLARDSFARGEGTADLVGDTLDVVVDVACIYTSRGAAGQEGTEGTQEAADGAGAQASAAGEEAEEGAEPAEGDPEVDDTFQFDELTESVITLQDGHTMVLRSVGPYMALVAVSATPDVATGSRLGIVDCNVDIVRKALHGLFQGGAGLSPASKSGRPGDAAGLSGLVLPPPAGRRDSRESAAAGSINMR</sequence>
<feature type="compositionally biased region" description="Gly residues" evidence="4">
    <location>
        <begin position="17"/>
        <end position="34"/>
    </location>
</feature>
<dbReference type="OrthoDB" id="26136at2759"/>
<name>A0A5A8EAH8_CAFRO</name>
<dbReference type="GO" id="GO:1904263">
    <property type="term" value="P:positive regulation of TORC1 signaling"/>
    <property type="evidence" value="ECO:0007669"/>
    <property type="project" value="TreeGrafter"/>
</dbReference>
<keyword evidence="3" id="KW-0342">GTP-binding</keyword>
<evidence type="ECO:0000256" key="2">
    <source>
        <dbReference type="ARBA" id="ARBA00022741"/>
    </source>
</evidence>
<dbReference type="GO" id="GO:1990131">
    <property type="term" value="C:Gtr1-Gtr2 GTPase complex"/>
    <property type="evidence" value="ECO:0007669"/>
    <property type="project" value="TreeGrafter"/>
</dbReference>
<dbReference type="GO" id="GO:0003924">
    <property type="term" value="F:GTPase activity"/>
    <property type="evidence" value="ECO:0007669"/>
    <property type="project" value="TreeGrafter"/>
</dbReference>
<dbReference type="EMBL" id="VLTO01000040">
    <property type="protein sequence ID" value="KAA0172911.1"/>
    <property type="molecule type" value="Genomic_DNA"/>
</dbReference>
<dbReference type="GO" id="GO:0010507">
    <property type="term" value="P:negative regulation of autophagy"/>
    <property type="evidence" value="ECO:0007669"/>
    <property type="project" value="TreeGrafter"/>
</dbReference>
<evidence type="ECO:0000313" key="5">
    <source>
        <dbReference type="EMBL" id="KAA0172911.1"/>
    </source>
</evidence>
<dbReference type="Proteomes" id="UP000322899">
    <property type="component" value="Unassembled WGS sequence"/>
</dbReference>